<dbReference type="AlphaFoldDB" id="A0AAD6MLQ8"/>
<proteinExistence type="predicted"/>
<gene>
    <name evidence="1" type="ORF">NC653_020956</name>
</gene>
<keyword evidence="2" id="KW-1185">Reference proteome</keyword>
<evidence type="ECO:0000313" key="1">
    <source>
        <dbReference type="EMBL" id="KAJ6987868.1"/>
    </source>
</evidence>
<dbReference type="Proteomes" id="UP001164929">
    <property type="component" value="Chromosome 8"/>
</dbReference>
<sequence length="66" mass="7473">MLNQEGEELNLRCWSLSKAWISLAEIDIKSSSKSLRGDTHHGSTKWRTNWSMVVKGTTAYKSEFAA</sequence>
<comment type="caution">
    <text evidence="1">The sequence shown here is derived from an EMBL/GenBank/DDBJ whole genome shotgun (WGS) entry which is preliminary data.</text>
</comment>
<name>A0AAD6MLQ8_9ROSI</name>
<evidence type="ECO:0000313" key="2">
    <source>
        <dbReference type="Proteomes" id="UP001164929"/>
    </source>
</evidence>
<reference evidence="1" key="1">
    <citation type="journal article" date="2023" name="Mol. Ecol. Resour.">
        <title>Chromosome-level genome assembly of a triploid poplar Populus alba 'Berolinensis'.</title>
        <authorList>
            <person name="Chen S."/>
            <person name="Yu Y."/>
            <person name="Wang X."/>
            <person name="Wang S."/>
            <person name="Zhang T."/>
            <person name="Zhou Y."/>
            <person name="He R."/>
            <person name="Meng N."/>
            <person name="Wang Y."/>
            <person name="Liu W."/>
            <person name="Liu Z."/>
            <person name="Liu J."/>
            <person name="Guo Q."/>
            <person name="Huang H."/>
            <person name="Sederoff R.R."/>
            <person name="Wang G."/>
            <person name="Qu G."/>
            <person name="Chen S."/>
        </authorList>
    </citation>
    <scope>NUCLEOTIDE SEQUENCE</scope>
    <source>
        <strain evidence="1">SC-2020</strain>
    </source>
</reference>
<dbReference type="EMBL" id="JAQIZT010000008">
    <property type="protein sequence ID" value="KAJ6987868.1"/>
    <property type="molecule type" value="Genomic_DNA"/>
</dbReference>
<organism evidence="1 2">
    <name type="scientific">Populus alba x Populus x berolinensis</name>
    <dbReference type="NCBI Taxonomy" id="444605"/>
    <lineage>
        <taxon>Eukaryota</taxon>
        <taxon>Viridiplantae</taxon>
        <taxon>Streptophyta</taxon>
        <taxon>Embryophyta</taxon>
        <taxon>Tracheophyta</taxon>
        <taxon>Spermatophyta</taxon>
        <taxon>Magnoliopsida</taxon>
        <taxon>eudicotyledons</taxon>
        <taxon>Gunneridae</taxon>
        <taxon>Pentapetalae</taxon>
        <taxon>rosids</taxon>
        <taxon>fabids</taxon>
        <taxon>Malpighiales</taxon>
        <taxon>Salicaceae</taxon>
        <taxon>Saliceae</taxon>
        <taxon>Populus</taxon>
    </lineage>
</organism>
<protein>
    <submittedName>
        <fullName evidence="1">Uncharacterized protein</fullName>
    </submittedName>
</protein>
<accession>A0AAD6MLQ8</accession>